<sequence>MEEILASIRRIIEDSDTGRKQPGDAGELRQDLQPAPAAPPAPEVDAFRAELRAEAETRKPVSLAEVQAQLAAEPVIARMETARMETKVRPEVAPPVTPKAPTTLAEVSASIAGEPGSDEPAPAAETSDAIVADWRREIAAVGETAKVAGTARPDKVEARTFDAAPEVEIAEDELADEPFFEPAGSSGGMARQPDAVAARPAILSEHAGRQVAAAFGELSDAFASRSKKTFDEMAEDMLRPMLQDWLDNNLPTLVERLVREEIERVARGAQ</sequence>
<accession>G6YD12</accession>
<reference evidence="2 3" key="1">
    <citation type="journal article" date="2012" name="J. Bacteriol.">
        <title>Draft Genome Sequence of Plant Growth-Promoting Rhizobium Mesorhizobium amorphae, Isolated from Zinc-Lead Mine Tailings.</title>
        <authorList>
            <person name="Hao X."/>
            <person name="Lin Y."/>
            <person name="Johnstone L."/>
            <person name="Baltrus D.A."/>
            <person name="Miller S.J."/>
            <person name="Wei G."/>
            <person name="Rensing C."/>
        </authorList>
    </citation>
    <scope>NUCLEOTIDE SEQUENCE [LARGE SCALE GENOMIC DNA]</scope>
    <source>
        <strain evidence="2 3">CCNWGS0123</strain>
    </source>
</reference>
<evidence type="ECO:0000313" key="2">
    <source>
        <dbReference type="EMBL" id="EHH10484.1"/>
    </source>
</evidence>
<evidence type="ECO:0000313" key="3">
    <source>
        <dbReference type="Proteomes" id="UP000002949"/>
    </source>
</evidence>
<evidence type="ECO:0008006" key="4">
    <source>
        <dbReference type="Google" id="ProtNLM"/>
    </source>
</evidence>
<name>G6YD12_9HYPH</name>
<proteinExistence type="predicted"/>
<gene>
    <name evidence="2" type="ORF">MEA186_19237</name>
</gene>
<dbReference type="STRING" id="1082933.A6B35_21250"/>
<organism evidence="2 3">
    <name type="scientific">Mesorhizobium amorphae CCNWGS0123</name>
    <dbReference type="NCBI Taxonomy" id="1082933"/>
    <lineage>
        <taxon>Bacteria</taxon>
        <taxon>Pseudomonadati</taxon>
        <taxon>Pseudomonadota</taxon>
        <taxon>Alphaproteobacteria</taxon>
        <taxon>Hyphomicrobiales</taxon>
        <taxon>Phyllobacteriaceae</taxon>
        <taxon>Mesorhizobium</taxon>
    </lineage>
</organism>
<dbReference type="AlphaFoldDB" id="G6YD12"/>
<keyword evidence="3" id="KW-1185">Reference proteome</keyword>
<dbReference type="InterPro" id="IPR019632">
    <property type="entry name" value="DUF2497"/>
</dbReference>
<protein>
    <recommendedName>
        <fullName evidence="4">DUF2497 domain-containing protein</fullName>
    </recommendedName>
</protein>
<feature type="compositionally biased region" description="Basic and acidic residues" evidence="1">
    <location>
        <begin position="10"/>
        <end position="30"/>
    </location>
</feature>
<feature type="region of interest" description="Disordered" evidence="1">
    <location>
        <begin position="171"/>
        <end position="193"/>
    </location>
</feature>
<feature type="region of interest" description="Disordered" evidence="1">
    <location>
        <begin position="10"/>
        <end position="46"/>
    </location>
</feature>
<feature type="region of interest" description="Disordered" evidence="1">
    <location>
        <begin position="85"/>
        <end position="125"/>
    </location>
</feature>
<dbReference type="Proteomes" id="UP000002949">
    <property type="component" value="Unassembled WGS sequence"/>
</dbReference>
<dbReference type="EMBL" id="AGSN01000128">
    <property type="protein sequence ID" value="EHH10484.1"/>
    <property type="molecule type" value="Genomic_DNA"/>
</dbReference>
<dbReference type="Pfam" id="PF10691">
    <property type="entry name" value="DUF2497"/>
    <property type="match status" value="1"/>
</dbReference>
<dbReference type="PATRIC" id="fig|1082933.3.peg.3761"/>
<evidence type="ECO:0000256" key="1">
    <source>
        <dbReference type="SAM" id="MobiDB-lite"/>
    </source>
</evidence>
<dbReference type="eggNOG" id="COG3827">
    <property type="taxonomic scope" value="Bacteria"/>
</dbReference>